<gene>
    <name evidence="1" type="ORF">Osc7112_3511</name>
</gene>
<keyword evidence="2" id="KW-1185">Reference proteome</keyword>
<dbReference type="STRING" id="179408.Osc7112_3511"/>
<dbReference type="KEGG" id="oni:Osc7112_3511"/>
<dbReference type="EMBL" id="CP003614">
    <property type="protein sequence ID" value="AFZ07881.1"/>
    <property type="molecule type" value="Genomic_DNA"/>
</dbReference>
<evidence type="ECO:0000313" key="2">
    <source>
        <dbReference type="Proteomes" id="UP000010478"/>
    </source>
</evidence>
<reference evidence="1 2" key="1">
    <citation type="submission" date="2012-05" db="EMBL/GenBank/DDBJ databases">
        <title>Finished chromosome of genome of Oscillatoria sp. PCC 7112.</title>
        <authorList>
            <consortium name="US DOE Joint Genome Institute"/>
            <person name="Gugger M."/>
            <person name="Coursin T."/>
            <person name="Rippka R."/>
            <person name="Tandeau De Marsac N."/>
            <person name="Huntemann M."/>
            <person name="Wei C.-L."/>
            <person name="Han J."/>
            <person name="Detter J.C."/>
            <person name="Han C."/>
            <person name="Tapia R."/>
            <person name="Davenport K."/>
            <person name="Daligault H."/>
            <person name="Erkkila T."/>
            <person name="Gu W."/>
            <person name="Munk A.C.C."/>
            <person name="Teshima H."/>
            <person name="Xu Y."/>
            <person name="Chain P."/>
            <person name="Chen A."/>
            <person name="Krypides N."/>
            <person name="Mavromatis K."/>
            <person name="Markowitz V."/>
            <person name="Szeto E."/>
            <person name="Ivanova N."/>
            <person name="Mikhailova N."/>
            <person name="Ovchinnikova G."/>
            <person name="Pagani I."/>
            <person name="Pati A."/>
            <person name="Goodwin L."/>
            <person name="Peters L."/>
            <person name="Pitluck S."/>
            <person name="Woyke T."/>
            <person name="Kerfeld C."/>
        </authorList>
    </citation>
    <scope>NUCLEOTIDE SEQUENCE [LARGE SCALE GENOMIC DNA]</scope>
    <source>
        <strain evidence="1 2">PCC 7112</strain>
    </source>
</reference>
<dbReference type="HOGENOM" id="CLU_2437992_0_0_3"/>
<organism evidence="1 2">
    <name type="scientific">Phormidium nigroviride PCC 7112</name>
    <dbReference type="NCBI Taxonomy" id="179408"/>
    <lineage>
        <taxon>Bacteria</taxon>
        <taxon>Bacillati</taxon>
        <taxon>Cyanobacteriota</taxon>
        <taxon>Cyanophyceae</taxon>
        <taxon>Oscillatoriophycideae</taxon>
        <taxon>Oscillatoriales</taxon>
        <taxon>Oscillatoriaceae</taxon>
        <taxon>Phormidium</taxon>
    </lineage>
</organism>
<dbReference type="AlphaFoldDB" id="K9VIU4"/>
<proteinExistence type="predicted"/>
<name>K9VIU4_9CYAN</name>
<evidence type="ECO:0000313" key="1">
    <source>
        <dbReference type="EMBL" id="AFZ07881.1"/>
    </source>
</evidence>
<sequence length="90" mass="10426">MPYLPIADRESNIKPHFVVAIIYFNFRSPADVKFFPTEYFLWKTFAPRCTFQLQALLAVGFLLSLPMNTTCDILPHQTEYSYDVGFLAAR</sequence>
<dbReference type="Proteomes" id="UP000010478">
    <property type="component" value="Chromosome"/>
</dbReference>
<accession>K9VIU4</accession>
<protein>
    <submittedName>
        <fullName evidence="1">Uncharacterized protein</fullName>
    </submittedName>
</protein>